<evidence type="ECO:0000313" key="2">
    <source>
        <dbReference type="Proteomes" id="UP000723463"/>
    </source>
</evidence>
<dbReference type="Proteomes" id="UP000723463">
    <property type="component" value="Unassembled WGS sequence"/>
</dbReference>
<dbReference type="AlphaFoldDB" id="A0A9P6F9P2"/>
<name>A0A9P6F9P2_9FUNG</name>
<dbReference type="EMBL" id="JAAAXW010000067">
    <property type="protein sequence ID" value="KAF9545702.1"/>
    <property type="molecule type" value="Genomic_DNA"/>
</dbReference>
<proteinExistence type="predicted"/>
<protein>
    <submittedName>
        <fullName evidence="1">Uncharacterized protein</fullName>
    </submittedName>
</protein>
<evidence type="ECO:0000313" key="1">
    <source>
        <dbReference type="EMBL" id="KAF9545702.1"/>
    </source>
</evidence>
<reference evidence="1" key="1">
    <citation type="journal article" date="2020" name="Fungal Divers.">
        <title>Resolving the Mortierellaceae phylogeny through synthesis of multi-gene phylogenetics and phylogenomics.</title>
        <authorList>
            <person name="Vandepol N."/>
            <person name="Liber J."/>
            <person name="Desiro A."/>
            <person name="Na H."/>
            <person name="Kennedy M."/>
            <person name="Barry K."/>
            <person name="Grigoriev I.V."/>
            <person name="Miller A.N."/>
            <person name="O'Donnell K."/>
            <person name="Stajich J.E."/>
            <person name="Bonito G."/>
        </authorList>
    </citation>
    <scope>NUCLEOTIDE SEQUENCE</scope>
    <source>
        <strain evidence="1">NRRL 2591</strain>
    </source>
</reference>
<keyword evidence="2" id="KW-1185">Reference proteome</keyword>
<organism evidence="1 2">
    <name type="scientific">Mortierella hygrophila</name>
    <dbReference type="NCBI Taxonomy" id="979708"/>
    <lineage>
        <taxon>Eukaryota</taxon>
        <taxon>Fungi</taxon>
        <taxon>Fungi incertae sedis</taxon>
        <taxon>Mucoromycota</taxon>
        <taxon>Mortierellomycotina</taxon>
        <taxon>Mortierellomycetes</taxon>
        <taxon>Mortierellales</taxon>
        <taxon>Mortierellaceae</taxon>
        <taxon>Mortierella</taxon>
    </lineage>
</organism>
<accession>A0A9P6F9P2</accession>
<gene>
    <name evidence="1" type="ORF">EC957_010565</name>
</gene>
<sequence length="244" mass="28211">MMWDSGRYDWTRLSACIRTNNITLDSSHFSMHRVDMTLEEKEYFLTEVHSRSTRELALWALDVTPQLLQTFFLPPAHLTSLELYWKPTTIMRSSVLAYSNLQELAHASRLVHQYLCGSDYLVHLTTLKTAIQHEDLDLFSRAAYVDLDKGFDNRTLQETTFQHLSSAPVLLPLLRRLLLLLWFGAAVASAPCTSRSYVPKSSYSDTRSKIELSTATSPECARFSRIWKSVSRRMIDPMRRDVWT</sequence>
<comment type="caution">
    <text evidence="1">The sequence shown here is derived from an EMBL/GenBank/DDBJ whole genome shotgun (WGS) entry which is preliminary data.</text>
</comment>